<accession>A0A0R1YFV9</accession>
<dbReference type="PATRIC" id="fig|1423754.3.peg.1142"/>
<dbReference type="Proteomes" id="UP000051223">
    <property type="component" value="Unassembled WGS sequence"/>
</dbReference>
<dbReference type="OrthoDB" id="1433018at2"/>
<reference evidence="1 2" key="1">
    <citation type="journal article" date="2015" name="Genome Announc.">
        <title>Expanding the biotechnology potential of lactobacilli through comparative genomics of 213 strains and associated genera.</title>
        <authorList>
            <person name="Sun Z."/>
            <person name="Harris H.M."/>
            <person name="McCann A."/>
            <person name="Guo C."/>
            <person name="Argimon S."/>
            <person name="Zhang W."/>
            <person name="Yang X."/>
            <person name="Jeffery I.B."/>
            <person name="Cooney J.C."/>
            <person name="Kagawa T.F."/>
            <person name="Liu W."/>
            <person name="Song Y."/>
            <person name="Salvetti E."/>
            <person name="Wrobel A."/>
            <person name="Rasinkangas P."/>
            <person name="Parkhill J."/>
            <person name="Rea M.C."/>
            <person name="O'Sullivan O."/>
            <person name="Ritari J."/>
            <person name="Douillard F.P."/>
            <person name="Paul Ross R."/>
            <person name="Yang R."/>
            <person name="Briner A.E."/>
            <person name="Felis G.E."/>
            <person name="de Vos W.M."/>
            <person name="Barrangou R."/>
            <person name="Klaenhammer T.R."/>
            <person name="Caufield P.W."/>
            <person name="Cui Y."/>
            <person name="Zhang H."/>
            <person name="O'Toole P.W."/>
        </authorList>
    </citation>
    <scope>NUCLEOTIDE SEQUENCE [LARGE SCALE GENOMIC DNA]</scope>
    <source>
        <strain evidence="1 2">DSM 5661</strain>
    </source>
</reference>
<comment type="caution">
    <text evidence="1">The sequence shown here is derived from an EMBL/GenBank/DDBJ whole genome shotgun (WGS) entry which is preliminary data.</text>
</comment>
<dbReference type="STRING" id="1423754.FC39_GL001111"/>
<dbReference type="InterPro" id="IPR003718">
    <property type="entry name" value="OsmC/Ohr_fam"/>
</dbReference>
<dbReference type="AlphaFoldDB" id="A0A0R1YFV9"/>
<evidence type="ECO:0000313" key="2">
    <source>
        <dbReference type="Proteomes" id="UP000051223"/>
    </source>
</evidence>
<dbReference type="InterPro" id="IPR036102">
    <property type="entry name" value="OsmC/Ohrsf"/>
</dbReference>
<keyword evidence="2" id="KW-1185">Reference proteome</keyword>
<protein>
    <submittedName>
        <fullName evidence="1">Redox protein, regulator of disulfide bond formation</fullName>
    </submittedName>
</protein>
<dbReference type="Gene3D" id="3.30.300.20">
    <property type="match status" value="1"/>
</dbReference>
<proteinExistence type="predicted"/>
<organism evidence="1 2">
    <name type="scientific">Lactobacillus hamsteri DSM 5661 = JCM 6256</name>
    <dbReference type="NCBI Taxonomy" id="1423754"/>
    <lineage>
        <taxon>Bacteria</taxon>
        <taxon>Bacillati</taxon>
        <taxon>Bacillota</taxon>
        <taxon>Bacilli</taxon>
        <taxon>Lactobacillales</taxon>
        <taxon>Lactobacillaceae</taxon>
        <taxon>Lactobacillus</taxon>
    </lineage>
</organism>
<name>A0A0R1YFV9_9LACO</name>
<dbReference type="Pfam" id="PF02566">
    <property type="entry name" value="OsmC"/>
    <property type="match status" value="1"/>
</dbReference>
<sequence length="132" mass="14891">MSEYTVNSHVSDKEWQVVNKARNHEFICDTVDQNAGPNPAEYLCGSVNSCLSISAAMIAKVHQLDVKNFKVENKATTKKLEHGKSIVSKMEINLLFDTSMNDKEKQAFVDHVLRVSTIYQTLKSVIDIDVKF</sequence>
<dbReference type="SUPFAM" id="SSF82784">
    <property type="entry name" value="OsmC-like"/>
    <property type="match status" value="1"/>
</dbReference>
<gene>
    <name evidence="1" type="ORF">FC39_GL001111</name>
</gene>
<evidence type="ECO:0000313" key="1">
    <source>
        <dbReference type="EMBL" id="KRM41303.1"/>
    </source>
</evidence>
<dbReference type="eggNOG" id="COG1765">
    <property type="taxonomic scope" value="Bacteria"/>
</dbReference>
<dbReference type="InterPro" id="IPR015946">
    <property type="entry name" value="KH_dom-like_a/b"/>
</dbReference>
<dbReference type="EMBL" id="AZGI01000001">
    <property type="protein sequence ID" value="KRM41303.1"/>
    <property type="molecule type" value="Genomic_DNA"/>
</dbReference>
<dbReference type="RefSeq" id="WP_025080311.1">
    <property type="nucleotide sequence ID" value="NZ_AZGI01000001.1"/>
</dbReference>